<accession>A0A8X6Y837</accession>
<name>A0A8X6Y837_9ARAC</name>
<sequence length="94" mass="10840">MKKEFYGSLHASKRRFLVKLGIQKEDVTDYSWHASTQHELKKHQSMLGAIGAFEKGMAECVCVKGNFRTSYLEMELITWTRVTVLLNSERSLLT</sequence>
<evidence type="ECO:0000313" key="2">
    <source>
        <dbReference type="Proteomes" id="UP000886998"/>
    </source>
</evidence>
<dbReference type="AlphaFoldDB" id="A0A8X6Y837"/>
<keyword evidence="2" id="KW-1185">Reference proteome</keyword>
<comment type="caution">
    <text evidence="1">The sequence shown here is derived from an EMBL/GenBank/DDBJ whole genome shotgun (WGS) entry which is preliminary data.</text>
</comment>
<evidence type="ECO:0000313" key="1">
    <source>
        <dbReference type="EMBL" id="GFY66060.1"/>
    </source>
</evidence>
<proteinExistence type="predicted"/>
<dbReference type="EMBL" id="BMAV01015810">
    <property type="protein sequence ID" value="GFY66060.1"/>
    <property type="molecule type" value="Genomic_DNA"/>
</dbReference>
<gene>
    <name evidence="1" type="ORF">TNIN_394031</name>
</gene>
<organism evidence="1 2">
    <name type="scientific">Trichonephila inaurata madagascariensis</name>
    <dbReference type="NCBI Taxonomy" id="2747483"/>
    <lineage>
        <taxon>Eukaryota</taxon>
        <taxon>Metazoa</taxon>
        <taxon>Ecdysozoa</taxon>
        <taxon>Arthropoda</taxon>
        <taxon>Chelicerata</taxon>
        <taxon>Arachnida</taxon>
        <taxon>Araneae</taxon>
        <taxon>Araneomorphae</taxon>
        <taxon>Entelegynae</taxon>
        <taxon>Araneoidea</taxon>
        <taxon>Nephilidae</taxon>
        <taxon>Trichonephila</taxon>
        <taxon>Trichonephila inaurata</taxon>
    </lineage>
</organism>
<dbReference type="Proteomes" id="UP000886998">
    <property type="component" value="Unassembled WGS sequence"/>
</dbReference>
<reference evidence="1" key="1">
    <citation type="submission" date="2020-08" db="EMBL/GenBank/DDBJ databases">
        <title>Multicomponent nature underlies the extraordinary mechanical properties of spider dragline silk.</title>
        <authorList>
            <person name="Kono N."/>
            <person name="Nakamura H."/>
            <person name="Mori M."/>
            <person name="Yoshida Y."/>
            <person name="Ohtoshi R."/>
            <person name="Malay A.D."/>
            <person name="Moran D.A.P."/>
            <person name="Tomita M."/>
            <person name="Numata K."/>
            <person name="Arakawa K."/>
        </authorList>
    </citation>
    <scope>NUCLEOTIDE SEQUENCE</scope>
</reference>
<protein>
    <submittedName>
        <fullName evidence="1">Uncharacterized protein</fullName>
    </submittedName>
</protein>